<keyword evidence="9" id="KW-0255">Endonuclease</keyword>
<comment type="caution">
    <text evidence="14">The sequence shown here is derived from an EMBL/GenBank/DDBJ whole genome shotgun (WGS) entry which is preliminary data.</text>
</comment>
<name>A0A9X6RKZ7_HYPEX</name>
<evidence type="ECO:0000256" key="11">
    <source>
        <dbReference type="ARBA" id="ARBA00022842"/>
    </source>
</evidence>
<dbReference type="Pfam" id="PF01693">
    <property type="entry name" value="Cauli_VI"/>
    <property type="match status" value="1"/>
</dbReference>
<dbReference type="InterPro" id="IPR050092">
    <property type="entry name" value="RNase_H"/>
</dbReference>
<evidence type="ECO:0000256" key="9">
    <source>
        <dbReference type="ARBA" id="ARBA00022759"/>
    </source>
</evidence>
<organism evidence="14 15">
    <name type="scientific">Hypsibius exemplaris</name>
    <name type="common">Freshwater tardigrade</name>
    <dbReference type="NCBI Taxonomy" id="2072580"/>
    <lineage>
        <taxon>Eukaryota</taxon>
        <taxon>Metazoa</taxon>
        <taxon>Ecdysozoa</taxon>
        <taxon>Tardigrada</taxon>
        <taxon>Eutardigrada</taxon>
        <taxon>Parachela</taxon>
        <taxon>Hypsibioidea</taxon>
        <taxon>Hypsibiidae</taxon>
        <taxon>Hypsibius</taxon>
    </lineage>
</organism>
<evidence type="ECO:0000313" key="15">
    <source>
        <dbReference type="Proteomes" id="UP000192578"/>
    </source>
</evidence>
<evidence type="ECO:0000256" key="12">
    <source>
        <dbReference type="SAM" id="MobiDB-lite"/>
    </source>
</evidence>
<dbReference type="GO" id="GO:0000287">
    <property type="term" value="F:magnesium ion binding"/>
    <property type="evidence" value="ECO:0007669"/>
    <property type="project" value="InterPro"/>
</dbReference>
<keyword evidence="7" id="KW-0540">Nuclease</keyword>
<keyword evidence="11" id="KW-0460">Magnesium</keyword>
<dbReference type="InterPro" id="IPR012337">
    <property type="entry name" value="RNaseH-like_sf"/>
</dbReference>
<dbReference type="Gene3D" id="3.30.420.10">
    <property type="entry name" value="Ribonuclease H-like superfamily/Ribonuclease H"/>
    <property type="match status" value="1"/>
</dbReference>
<evidence type="ECO:0000259" key="13">
    <source>
        <dbReference type="PROSITE" id="PS50879"/>
    </source>
</evidence>
<comment type="cofactor">
    <cofactor evidence="2">
        <name>Mg(2+)</name>
        <dbReference type="ChEBI" id="CHEBI:18420"/>
    </cofactor>
</comment>
<keyword evidence="15" id="KW-1185">Reference proteome</keyword>
<dbReference type="SUPFAM" id="SSF55658">
    <property type="entry name" value="L9 N-domain-like"/>
    <property type="match status" value="1"/>
</dbReference>
<evidence type="ECO:0000256" key="3">
    <source>
        <dbReference type="ARBA" id="ARBA00004065"/>
    </source>
</evidence>
<comment type="catalytic activity">
    <reaction evidence="1">
        <text>Endonucleolytic cleavage to 5'-phosphomonoester.</text>
        <dbReference type="EC" id="3.1.26.4"/>
    </reaction>
</comment>
<evidence type="ECO:0000256" key="4">
    <source>
        <dbReference type="ARBA" id="ARBA00005300"/>
    </source>
</evidence>
<evidence type="ECO:0000256" key="2">
    <source>
        <dbReference type="ARBA" id="ARBA00001946"/>
    </source>
</evidence>
<dbReference type="GO" id="GO:0004523">
    <property type="term" value="F:RNA-DNA hybrid ribonuclease activity"/>
    <property type="evidence" value="ECO:0007669"/>
    <property type="project" value="UniProtKB-EC"/>
</dbReference>
<dbReference type="InterPro" id="IPR036397">
    <property type="entry name" value="RNaseH_sf"/>
</dbReference>
<dbReference type="Gene3D" id="3.40.970.10">
    <property type="entry name" value="Ribonuclease H1, N-terminal domain"/>
    <property type="match status" value="1"/>
</dbReference>
<evidence type="ECO:0000256" key="5">
    <source>
        <dbReference type="ARBA" id="ARBA00012180"/>
    </source>
</evidence>
<dbReference type="InterPro" id="IPR011320">
    <property type="entry name" value="RNase_H1_N"/>
</dbReference>
<evidence type="ECO:0000256" key="8">
    <source>
        <dbReference type="ARBA" id="ARBA00022723"/>
    </source>
</evidence>
<dbReference type="InterPro" id="IPR037056">
    <property type="entry name" value="RNase_H1_N_sf"/>
</dbReference>
<dbReference type="PANTHER" id="PTHR10642:SF26">
    <property type="entry name" value="RIBONUCLEASE H1"/>
    <property type="match status" value="1"/>
</dbReference>
<proteinExistence type="inferred from homology"/>
<dbReference type="AlphaFoldDB" id="A0A9X6RKZ7"/>
<reference evidence="15" key="1">
    <citation type="submission" date="2017-01" db="EMBL/GenBank/DDBJ databases">
        <title>Comparative genomics of anhydrobiosis in the tardigrade Hypsibius dujardini.</title>
        <authorList>
            <person name="Yoshida Y."/>
            <person name="Koutsovoulos G."/>
            <person name="Laetsch D."/>
            <person name="Stevens L."/>
            <person name="Kumar S."/>
            <person name="Horikawa D."/>
            <person name="Ishino K."/>
            <person name="Komine S."/>
            <person name="Tomita M."/>
            <person name="Blaxter M."/>
            <person name="Arakawa K."/>
        </authorList>
    </citation>
    <scope>NUCLEOTIDE SEQUENCE [LARGE SCALE GENOMIC DNA]</scope>
    <source>
        <strain evidence="15">Z151</strain>
    </source>
</reference>
<feature type="domain" description="RNase H type-1" evidence="13">
    <location>
        <begin position="89"/>
        <end position="220"/>
    </location>
</feature>
<dbReference type="InterPro" id="IPR017067">
    <property type="entry name" value="RNase_H1_euk"/>
</dbReference>
<keyword evidence="10" id="KW-0378">Hydrolase</keyword>
<evidence type="ECO:0000256" key="10">
    <source>
        <dbReference type="ARBA" id="ARBA00022801"/>
    </source>
</evidence>
<dbReference type="PANTHER" id="PTHR10642">
    <property type="entry name" value="RIBONUCLEASE H1"/>
    <property type="match status" value="1"/>
</dbReference>
<comment type="similarity">
    <text evidence="4">Belongs to the RNase H family.</text>
</comment>
<dbReference type="InterPro" id="IPR009027">
    <property type="entry name" value="Ribosomal_bL9/RNase_H1_N"/>
</dbReference>
<dbReference type="FunFam" id="3.40.970.10:FF:000002">
    <property type="entry name" value="Ribonuclease H"/>
    <property type="match status" value="1"/>
</dbReference>
<dbReference type="PIRSF" id="PIRSF036852">
    <property type="entry name" value="Ribonuclease_H1_euk"/>
    <property type="match status" value="1"/>
</dbReference>
<evidence type="ECO:0000256" key="6">
    <source>
        <dbReference type="ARBA" id="ARBA00017721"/>
    </source>
</evidence>
<feature type="region of interest" description="Disordered" evidence="12">
    <location>
        <begin position="56"/>
        <end position="87"/>
    </location>
</feature>
<dbReference type="GO" id="GO:0043137">
    <property type="term" value="P:DNA replication, removal of RNA primer"/>
    <property type="evidence" value="ECO:0007669"/>
    <property type="project" value="TreeGrafter"/>
</dbReference>
<sequence>MPFYAVKTGKKPGVYKTWGDCQSQTVGFNGAQFKKFDTQAEAEDFVRGGAKVSPAKIGATTSKRGAAAAHEPEDRTSPKRKLKPAGVTGKNQANVYVEGVCYIKGKSGVGVFWGDGSNRNISEELIIDGVPSMNRSAVQAAVRALKQAKELNLSKVTINSSNSFLVQSMTQWVPKWINNGWKTTKGKPVANAEDLQQLAEVAENLDVEWVGRFSPGHTYV</sequence>
<evidence type="ECO:0000256" key="1">
    <source>
        <dbReference type="ARBA" id="ARBA00000077"/>
    </source>
</evidence>
<dbReference type="GO" id="GO:0003676">
    <property type="term" value="F:nucleic acid binding"/>
    <property type="evidence" value="ECO:0007669"/>
    <property type="project" value="InterPro"/>
</dbReference>
<comment type="function">
    <text evidence="3">Endonuclease that specifically degrades the RNA of RNA-DNA hybrids.</text>
</comment>
<dbReference type="Pfam" id="PF00075">
    <property type="entry name" value="RNase_H"/>
    <property type="match status" value="1"/>
</dbReference>
<dbReference type="EMBL" id="MTYJ01000240">
    <property type="protein sequence ID" value="OWA51828.1"/>
    <property type="molecule type" value="Genomic_DNA"/>
</dbReference>
<dbReference type="PROSITE" id="PS50879">
    <property type="entry name" value="RNASE_H_1"/>
    <property type="match status" value="1"/>
</dbReference>
<dbReference type="InterPro" id="IPR002156">
    <property type="entry name" value="RNaseH_domain"/>
</dbReference>
<evidence type="ECO:0000313" key="14">
    <source>
        <dbReference type="EMBL" id="OWA51828.1"/>
    </source>
</evidence>
<protein>
    <recommendedName>
        <fullName evidence="6">Ribonuclease H</fullName>
        <ecNumber evidence="5">3.1.26.4</ecNumber>
    </recommendedName>
</protein>
<keyword evidence="8" id="KW-0479">Metal-binding</keyword>
<dbReference type="Proteomes" id="UP000192578">
    <property type="component" value="Unassembled WGS sequence"/>
</dbReference>
<evidence type="ECO:0000256" key="7">
    <source>
        <dbReference type="ARBA" id="ARBA00022722"/>
    </source>
</evidence>
<dbReference type="EC" id="3.1.26.4" evidence="5"/>
<dbReference type="SUPFAM" id="SSF53098">
    <property type="entry name" value="Ribonuclease H-like"/>
    <property type="match status" value="1"/>
</dbReference>
<gene>
    <name evidence="14" type="ORF">BV898_16291</name>
</gene>
<dbReference type="OrthoDB" id="407198at2759"/>
<accession>A0A9X6RKZ7</accession>